<name>A0ABY5T5S3_9VIRU</name>
<keyword evidence="2" id="KW-1185">Reference proteome</keyword>
<reference evidence="1" key="1">
    <citation type="submission" date="2022-07" db="EMBL/GenBank/DDBJ databases">
        <authorList>
            <person name="Nishijima S."/>
        </authorList>
    </citation>
    <scope>NUCLEOTIDE SEQUENCE</scope>
    <source>
        <strain evidence="1">1827_77749</strain>
    </source>
</reference>
<protein>
    <submittedName>
        <fullName evidence="1">Uncharacterized protein</fullName>
    </submittedName>
</protein>
<sequence>MTKNETTSNLLSCCKYYKGNESEQPKDGDPLICWNTEKAWINRTLENHEDDIFGLNSYIEAGLQNFQQYDGVPITLKALLFSFYSKISERIDIEAFKRFYLVNYA</sequence>
<evidence type="ECO:0000313" key="2">
    <source>
        <dbReference type="Proteomes" id="UP001160508"/>
    </source>
</evidence>
<organism evidence="1 2">
    <name type="scientific">Bacteriophage sp</name>
    <dbReference type="NCBI Taxonomy" id="38018"/>
    <lineage>
        <taxon>Viruses</taxon>
    </lineage>
</organism>
<proteinExistence type="predicted"/>
<evidence type="ECO:0000313" key="1">
    <source>
        <dbReference type="EMBL" id="UVN06041.1"/>
    </source>
</evidence>
<accession>A0ABY5T5S3</accession>
<dbReference type="Proteomes" id="UP001160508">
    <property type="component" value="Segment"/>
</dbReference>
<dbReference type="EMBL" id="OP031061">
    <property type="protein sequence ID" value="UVN06041.1"/>
    <property type="molecule type" value="Genomic_DNA"/>
</dbReference>